<accession>A0A1J9QWV5</accession>
<feature type="compositionally biased region" description="Low complexity" evidence="1">
    <location>
        <begin position="419"/>
        <end position="437"/>
    </location>
</feature>
<dbReference type="Proteomes" id="UP000183809">
    <property type="component" value="Unassembled WGS sequence"/>
</dbReference>
<dbReference type="AlphaFoldDB" id="A0A1J9QWV5"/>
<feature type="compositionally biased region" description="Basic and acidic residues" evidence="1">
    <location>
        <begin position="443"/>
        <end position="454"/>
    </location>
</feature>
<feature type="region of interest" description="Disordered" evidence="1">
    <location>
        <begin position="593"/>
        <end position="621"/>
    </location>
</feature>
<feature type="compositionally biased region" description="Polar residues" evidence="1">
    <location>
        <begin position="555"/>
        <end position="566"/>
    </location>
</feature>
<proteinExistence type="predicted"/>
<feature type="compositionally biased region" description="Pro residues" evidence="1">
    <location>
        <begin position="600"/>
        <end position="617"/>
    </location>
</feature>
<evidence type="ECO:0000256" key="1">
    <source>
        <dbReference type="SAM" id="MobiDB-lite"/>
    </source>
</evidence>
<dbReference type="OrthoDB" id="4716584at2759"/>
<dbReference type="GeneID" id="31015017"/>
<feature type="compositionally biased region" description="Acidic residues" evidence="1">
    <location>
        <begin position="351"/>
        <end position="364"/>
    </location>
</feature>
<feature type="compositionally biased region" description="Pro residues" evidence="1">
    <location>
        <begin position="217"/>
        <end position="229"/>
    </location>
</feature>
<dbReference type="RefSeq" id="XP_020129133.1">
    <property type="nucleotide sequence ID" value="XM_020274756.1"/>
</dbReference>
<feature type="region of interest" description="Disordered" evidence="1">
    <location>
        <begin position="351"/>
        <end position="370"/>
    </location>
</feature>
<evidence type="ECO:0000313" key="3">
    <source>
        <dbReference type="Proteomes" id="UP000183809"/>
    </source>
</evidence>
<feature type="compositionally biased region" description="Low complexity" evidence="1">
    <location>
        <begin position="142"/>
        <end position="152"/>
    </location>
</feature>
<feature type="region of interest" description="Disordered" evidence="1">
    <location>
        <begin position="412"/>
        <end position="481"/>
    </location>
</feature>
<feature type="compositionally biased region" description="Low complexity" evidence="1">
    <location>
        <begin position="249"/>
        <end position="258"/>
    </location>
</feature>
<sequence>MSSSPPPKRRFVPEPVETTTKSSRRFVPEPVETTTKSSRRFAPEPVETTVKSSRKFAPEPVETTTKSSRKFAAEPIETTTKSSRRFAPEPVETTARSSKDRLPPADEAAPRRRFAPQPVETTVRSHRAGAENGVNGADVRSSDTSSSESQASPQIDGPPQSATKPRRKFAPQLIETAKRTRKAGDVGPVVNEGDRTEATPGNGARSPGKRQRVLRAPVPPSNTPLPTPSSPLSQMPTLRDARRLGIPTRSDSISSNRSHSFRIPDLDTIESSESEEEGTPSLSTTPSAESDSEQSYLYYHATRRRESVDERFSGYLLEIAAKAAEKQMREAAMAAFPNDEHHEPVSHFLGEEEDESAVETMEDVNESRRESFTKVNWELVAMQKHVEEKDSGQGEDQGEKVKKAAEPTKKNIWGEPQWGAKPTKGTAGNTAAKGAWANPFESQRGRPDEQEMRGMQRGARPPMLGGDIVFPRCPSPEPARFDVTQGSEALKNSMCYLTEQSMPNEPQGLWWHERKKEEQKQQEEHKQKEEHKLDAPKPTGLSAKEGRRSKPPTLLWSNQGSRSSSPIGLWNGCCLGPGSRESTKQAGMLTPAIEVDNPFDSPPPTPARAPPSPPPSNPDMASIDDKLAAQKALEDEFDDAFITQVYNYLSLGYPSLARKFDDELSKISRIPVEELRQDDELAQARGYIRLGEDNNARDAGITEDTCMRWRALRTYIFEWAKQQPRFLHAGYALGGFGVGARRGSWAW</sequence>
<feature type="compositionally biased region" description="Basic and acidic residues" evidence="1">
    <location>
        <begin position="511"/>
        <end position="535"/>
    </location>
</feature>
<evidence type="ECO:0000313" key="2">
    <source>
        <dbReference type="EMBL" id="OJD32873.1"/>
    </source>
</evidence>
<feature type="region of interest" description="Disordered" evidence="1">
    <location>
        <begin position="506"/>
        <end position="568"/>
    </location>
</feature>
<feature type="region of interest" description="Disordered" evidence="1">
    <location>
        <begin position="386"/>
        <end position="405"/>
    </location>
</feature>
<feature type="region of interest" description="Disordered" evidence="1">
    <location>
        <begin position="1"/>
        <end position="296"/>
    </location>
</feature>
<keyword evidence="3" id="KW-1185">Reference proteome</keyword>
<organism evidence="2 3">
    <name type="scientific">Diplodia corticola</name>
    <dbReference type="NCBI Taxonomy" id="236234"/>
    <lineage>
        <taxon>Eukaryota</taxon>
        <taxon>Fungi</taxon>
        <taxon>Dikarya</taxon>
        <taxon>Ascomycota</taxon>
        <taxon>Pezizomycotina</taxon>
        <taxon>Dothideomycetes</taxon>
        <taxon>Dothideomycetes incertae sedis</taxon>
        <taxon>Botryosphaeriales</taxon>
        <taxon>Botryosphaeriaceae</taxon>
        <taxon>Diplodia</taxon>
    </lineage>
</organism>
<feature type="compositionally biased region" description="Basic and acidic residues" evidence="1">
    <location>
        <begin position="97"/>
        <end position="110"/>
    </location>
</feature>
<comment type="caution">
    <text evidence="2">The sequence shown here is derived from an EMBL/GenBank/DDBJ whole genome shotgun (WGS) entry which is preliminary data.</text>
</comment>
<dbReference type="EMBL" id="MNUE01000035">
    <property type="protein sequence ID" value="OJD32873.1"/>
    <property type="molecule type" value="Genomic_DNA"/>
</dbReference>
<gene>
    <name evidence="2" type="ORF">BKCO1_3500013</name>
</gene>
<protein>
    <submittedName>
        <fullName evidence="2">Uncharacterized protein</fullName>
    </submittedName>
</protein>
<reference evidence="2 3" key="1">
    <citation type="submission" date="2016-10" db="EMBL/GenBank/DDBJ databases">
        <title>Proteomics and genomics reveal pathogen-plant mechanisms compatible with a hemibiotrophic lifestyle of Diplodia corticola.</title>
        <authorList>
            <person name="Fernandes I."/>
            <person name="De Jonge R."/>
            <person name="Van De Peer Y."/>
            <person name="Devreese B."/>
            <person name="Alves A."/>
            <person name="Esteves A.C."/>
        </authorList>
    </citation>
    <scope>NUCLEOTIDE SEQUENCE [LARGE SCALE GENOMIC DNA]</scope>
    <source>
        <strain evidence="2 3">CBS 112549</strain>
    </source>
</reference>
<name>A0A1J9QWV5_9PEZI</name>
<feature type="compositionally biased region" description="Acidic residues" evidence="1">
    <location>
        <begin position="267"/>
        <end position="278"/>
    </location>
</feature>